<dbReference type="EMBL" id="JAGXFD010000001">
    <property type="protein sequence ID" value="MBZ9567244.1"/>
    <property type="molecule type" value="Genomic_DNA"/>
</dbReference>
<proteinExistence type="predicted"/>
<keyword evidence="3" id="KW-1185">Reference proteome</keyword>
<protein>
    <recommendedName>
        <fullName evidence="4">DUF4136 domain-containing protein</fullName>
    </recommendedName>
</protein>
<sequence length="183" mass="19567">MKQPLYALMLLAAVALGGCQAMGSDPLAGDARALPAACQWPREPAASREAWVRAAMAELEARGFAIRSTDLALGVVSAERTTRQPGLGAIDEPWIDGGMGWGGWGHAGGGVHFGLGMRIGDEPVQVERVSLVVDDTRLMLTRDSRVVADDGRVIDSRPYNRDAFCREVSGAIQSRLLNREGQP</sequence>
<name>A0ABS7WX94_9GAMM</name>
<dbReference type="Proteomes" id="UP001319883">
    <property type="component" value="Unassembled WGS sequence"/>
</dbReference>
<evidence type="ECO:0000256" key="1">
    <source>
        <dbReference type="SAM" id="SignalP"/>
    </source>
</evidence>
<keyword evidence="1" id="KW-0732">Signal</keyword>
<feature type="chain" id="PRO_5047134347" description="DUF4136 domain-containing protein" evidence="1">
    <location>
        <begin position="24"/>
        <end position="183"/>
    </location>
</feature>
<feature type="signal peptide" evidence="1">
    <location>
        <begin position="1"/>
        <end position="23"/>
    </location>
</feature>
<reference evidence="2 3" key="1">
    <citation type="submission" date="2021-05" db="EMBL/GenBank/DDBJ databases">
        <title>Petroleum and Energy Research Collection (APPE): ex situ preservation of microbial diversity associated with the oil industry and exploitation of its biotechnological potential.</title>
        <authorList>
            <person name="Paixao C.T.M."/>
            <person name="Gomes M.B."/>
            <person name="Oliveira V.M."/>
        </authorList>
    </citation>
    <scope>NUCLEOTIDE SEQUENCE [LARGE SCALE GENOMIC DNA]</scope>
    <source>
        <strain evidence="2 3">LIT2</strain>
    </source>
</reference>
<organism evidence="2 3">
    <name type="scientific">Modicisalibacter tunisiensis</name>
    <dbReference type="NCBI Taxonomy" id="390637"/>
    <lineage>
        <taxon>Bacteria</taxon>
        <taxon>Pseudomonadati</taxon>
        <taxon>Pseudomonadota</taxon>
        <taxon>Gammaproteobacteria</taxon>
        <taxon>Oceanospirillales</taxon>
        <taxon>Halomonadaceae</taxon>
        <taxon>Modicisalibacter</taxon>
    </lineage>
</organism>
<gene>
    <name evidence="2" type="ORF">KGQ91_06050</name>
</gene>
<accession>A0ABS7WX94</accession>
<evidence type="ECO:0000313" key="3">
    <source>
        <dbReference type="Proteomes" id="UP001319883"/>
    </source>
</evidence>
<evidence type="ECO:0008006" key="4">
    <source>
        <dbReference type="Google" id="ProtNLM"/>
    </source>
</evidence>
<dbReference type="PROSITE" id="PS51257">
    <property type="entry name" value="PROKAR_LIPOPROTEIN"/>
    <property type="match status" value="1"/>
</dbReference>
<evidence type="ECO:0000313" key="2">
    <source>
        <dbReference type="EMBL" id="MBZ9567244.1"/>
    </source>
</evidence>
<dbReference type="RefSeq" id="WP_224420538.1">
    <property type="nucleotide sequence ID" value="NZ_JAGXFD010000001.1"/>
</dbReference>
<comment type="caution">
    <text evidence="2">The sequence shown here is derived from an EMBL/GenBank/DDBJ whole genome shotgun (WGS) entry which is preliminary data.</text>
</comment>